<dbReference type="InterPro" id="IPR009057">
    <property type="entry name" value="Homeodomain-like_sf"/>
</dbReference>
<evidence type="ECO:0000256" key="7">
    <source>
        <dbReference type="ARBA" id="ARBA00023125"/>
    </source>
</evidence>
<dbReference type="PROSITE" id="PS01124">
    <property type="entry name" value="HTH_ARAC_FAMILY_2"/>
    <property type="match status" value="1"/>
</dbReference>
<keyword evidence="8" id="KW-0804">Transcription</keyword>
<keyword evidence="13" id="KW-0378">Hydrolase</keyword>
<dbReference type="Proteomes" id="UP000469440">
    <property type="component" value="Unassembled WGS sequence"/>
</dbReference>
<dbReference type="PRINTS" id="PR00032">
    <property type="entry name" value="HTHARAC"/>
</dbReference>
<dbReference type="InterPro" id="IPR001789">
    <property type="entry name" value="Sig_transdc_resp-reg_receiver"/>
</dbReference>
<evidence type="ECO:0000256" key="9">
    <source>
        <dbReference type="ARBA" id="ARBA00024867"/>
    </source>
</evidence>
<gene>
    <name evidence="13" type="primary">cheB_6</name>
    <name evidence="13" type="ORF">CAFE_38680</name>
</gene>
<dbReference type="GO" id="GO:0000160">
    <property type="term" value="P:phosphorelay signal transduction system"/>
    <property type="evidence" value="ECO:0007669"/>
    <property type="project" value="UniProtKB-KW"/>
</dbReference>
<evidence type="ECO:0000259" key="12">
    <source>
        <dbReference type="PROSITE" id="PS50110"/>
    </source>
</evidence>
<keyword evidence="14" id="KW-1185">Reference proteome</keyword>
<keyword evidence="3" id="KW-0963">Cytoplasm</keyword>
<name>A0A6N8I6H8_9FIRM</name>
<dbReference type="EMBL" id="VWXL01000110">
    <property type="protein sequence ID" value="MVB13113.1"/>
    <property type="molecule type" value="Genomic_DNA"/>
</dbReference>
<comment type="subcellular location">
    <subcellularLocation>
        <location evidence="1">Cytoplasm</location>
    </subcellularLocation>
</comment>
<evidence type="ECO:0000259" key="11">
    <source>
        <dbReference type="PROSITE" id="PS01124"/>
    </source>
</evidence>
<dbReference type="Pfam" id="PF00072">
    <property type="entry name" value="Response_reg"/>
    <property type="match status" value="1"/>
</dbReference>
<evidence type="ECO:0000313" key="13">
    <source>
        <dbReference type="EMBL" id="MVB13113.1"/>
    </source>
</evidence>
<dbReference type="SMART" id="SM00342">
    <property type="entry name" value="HTH_ARAC"/>
    <property type="match status" value="1"/>
</dbReference>
<dbReference type="SUPFAM" id="SSF52172">
    <property type="entry name" value="CheY-like"/>
    <property type="match status" value="1"/>
</dbReference>
<accession>A0A6N8I6H8</accession>
<dbReference type="InterPro" id="IPR020449">
    <property type="entry name" value="Tscrpt_reg_AraC-type_HTH"/>
</dbReference>
<organism evidence="13 14">
    <name type="scientific">Caproicibacter fermentans</name>
    <dbReference type="NCBI Taxonomy" id="2576756"/>
    <lineage>
        <taxon>Bacteria</taxon>
        <taxon>Bacillati</taxon>
        <taxon>Bacillota</taxon>
        <taxon>Clostridia</taxon>
        <taxon>Eubacteriales</taxon>
        <taxon>Acutalibacteraceae</taxon>
        <taxon>Caproicibacter</taxon>
    </lineage>
</organism>
<evidence type="ECO:0000256" key="4">
    <source>
        <dbReference type="ARBA" id="ARBA00022553"/>
    </source>
</evidence>
<dbReference type="SMART" id="SM00448">
    <property type="entry name" value="REC"/>
    <property type="match status" value="1"/>
</dbReference>
<sequence length="538" mass="61236">MIKVIIADDEDKVCQLIRNLVDWRELDMEIAGIAHNGVEALDMVRELSPDLMITDIRMPGYDGIEMIRRARGLSENLSFIIISGYQHFEYAQDAIKYGVGDYLLKPIKKEDLMASLNRIRQKHLRRSERISKEKMLYDQLKCGTEKLRQNLFADLLPGKAVLPDGAGPDEVNRTYRYSFRPGLFQVCAVKIDCGWENEYDSAIRILEDKAVQIISRTLKGICFDLETSFMDSTTWCVLNYAPEQKKDLRKSMKSLLDELMLQKAAFEKFSFTLGIGEAEPEVGKLPRSFQSAKYAVEQRLVLGCDRLIEPAAPPVSAGCADGLLSDFDKKLSLFLEILDRDAVQACILQLGKKIEEEKELSGGEIFYVASQAFDLYLTHLRGLKIPVGSSGERRDDFLTRANRCGSVSQLFAYLCSRVTGSLDRIAEEKRQTDTRPIRQAKQYIRQNFRGALTLEEVSGTVGFSPTYFSTLFKKETGSNFVDYLSEVRMEEAKRLLRETNLNVAAVCEQVGYSDQKHFTKSFRKFTGLKPNEYRKLYA</sequence>
<protein>
    <recommendedName>
        <fullName evidence="2">Stage 0 sporulation protein A homolog</fullName>
    </recommendedName>
</protein>
<evidence type="ECO:0000256" key="2">
    <source>
        <dbReference type="ARBA" id="ARBA00018672"/>
    </source>
</evidence>
<dbReference type="AlphaFoldDB" id="A0A6N8I6H8"/>
<dbReference type="PANTHER" id="PTHR42713">
    <property type="entry name" value="HISTIDINE KINASE-RELATED"/>
    <property type="match status" value="1"/>
</dbReference>
<dbReference type="GO" id="GO:0043565">
    <property type="term" value="F:sequence-specific DNA binding"/>
    <property type="evidence" value="ECO:0007669"/>
    <property type="project" value="InterPro"/>
</dbReference>
<comment type="function">
    <text evidence="9">May play the central regulatory role in sporulation. It may be an element of the effector pathway responsible for the activation of sporulation genes in response to nutritional stress. Spo0A may act in concert with spo0H (a sigma factor) to control the expression of some genes that are critical to the sporulation process.</text>
</comment>
<dbReference type="GO" id="GO:0016787">
    <property type="term" value="F:hydrolase activity"/>
    <property type="evidence" value="ECO:0007669"/>
    <property type="project" value="UniProtKB-KW"/>
</dbReference>
<evidence type="ECO:0000256" key="10">
    <source>
        <dbReference type="PROSITE-ProRule" id="PRU00169"/>
    </source>
</evidence>
<dbReference type="GO" id="GO:0003700">
    <property type="term" value="F:DNA-binding transcription factor activity"/>
    <property type="evidence" value="ECO:0007669"/>
    <property type="project" value="InterPro"/>
</dbReference>
<dbReference type="InterPro" id="IPR018062">
    <property type="entry name" value="HTH_AraC-typ_CS"/>
</dbReference>
<reference evidence="13 14" key="1">
    <citation type="submission" date="2019-09" db="EMBL/GenBank/DDBJ databases">
        <title>Genome sequence of Clostridium sp. EA1.</title>
        <authorList>
            <person name="Poehlein A."/>
            <person name="Bengelsdorf F.R."/>
            <person name="Daniel R."/>
        </authorList>
    </citation>
    <scope>NUCLEOTIDE SEQUENCE [LARGE SCALE GENOMIC DNA]</scope>
    <source>
        <strain evidence="13 14">EA1</strain>
    </source>
</reference>
<dbReference type="PROSITE" id="PS00041">
    <property type="entry name" value="HTH_ARAC_FAMILY_1"/>
    <property type="match status" value="1"/>
</dbReference>
<keyword evidence="5" id="KW-0902">Two-component regulatory system</keyword>
<dbReference type="Pfam" id="PF12833">
    <property type="entry name" value="HTH_18"/>
    <property type="match status" value="1"/>
</dbReference>
<keyword evidence="6" id="KW-0805">Transcription regulation</keyword>
<proteinExistence type="predicted"/>
<feature type="modified residue" description="4-aspartylphosphate" evidence="10">
    <location>
        <position position="55"/>
    </location>
</feature>
<keyword evidence="7" id="KW-0238">DNA-binding</keyword>
<dbReference type="Gene3D" id="1.10.10.60">
    <property type="entry name" value="Homeodomain-like"/>
    <property type="match status" value="2"/>
</dbReference>
<dbReference type="PROSITE" id="PS50110">
    <property type="entry name" value="RESPONSE_REGULATORY"/>
    <property type="match status" value="1"/>
</dbReference>
<dbReference type="InterPro" id="IPR051552">
    <property type="entry name" value="HptR"/>
</dbReference>
<dbReference type="CDD" id="cd17536">
    <property type="entry name" value="REC_YesN-like"/>
    <property type="match status" value="1"/>
</dbReference>
<evidence type="ECO:0000256" key="1">
    <source>
        <dbReference type="ARBA" id="ARBA00004496"/>
    </source>
</evidence>
<dbReference type="InterPro" id="IPR018060">
    <property type="entry name" value="HTH_AraC"/>
</dbReference>
<keyword evidence="4 10" id="KW-0597">Phosphoprotein</keyword>
<dbReference type="SUPFAM" id="SSF46689">
    <property type="entry name" value="Homeodomain-like"/>
    <property type="match status" value="2"/>
</dbReference>
<evidence type="ECO:0000256" key="6">
    <source>
        <dbReference type="ARBA" id="ARBA00023015"/>
    </source>
</evidence>
<evidence type="ECO:0000313" key="14">
    <source>
        <dbReference type="Proteomes" id="UP000469440"/>
    </source>
</evidence>
<evidence type="ECO:0000256" key="3">
    <source>
        <dbReference type="ARBA" id="ARBA00022490"/>
    </source>
</evidence>
<feature type="domain" description="Response regulatory" evidence="12">
    <location>
        <begin position="3"/>
        <end position="120"/>
    </location>
</feature>
<comment type="caution">
    <text evidence="13">The sequence shown here is derived from an EMBL/GenBank/DDBJ whole genome shotgun (WGS) entry which is preliminary data.</text>
</comment>
<dbReference type="InterPro" id="IPR011006">
    <property type="entry name" value="CheY-like_superfamily"/>
</dbReference>
<dbReference type="RefSeq" id="WP_166525193.1">
    <property type="nucleotide sequence ID" value="NZ_VWXL01000110.1"/>
</dbReference>
<evidence type="ECO:0000256" key="8">
    <source>
        <dbReference type="ARBA" id="ARBA00023163"/>
    </source>
</evidence>
<dbReference type="Gene3D" id="3.40.50.2300">
    <property type="match status" value="1"/>
</dbReference>
<dbReference type="GO" id="GO:0005737">
    <property type="term" value="C:cytoplasm"/>
    <property type="evidence" value="ECO:0007669"/>
    <property type="project" value="UniProtKB-SubCell"/>
</dbReference>
<feature type="domain" description="HTH araC/xylS-type" evidence="11">
    <location>
        <begin position="438"/>
        <end position="536"/>
    </location>
</feature>
<evidence type="ECO:0000256" key="5">
    <source>
        <dbReference type="ARBA" id="ARBA00023012"/>
    </source>
</evidence>
<dbReference type="PANTHER" id="PTHR42713:SF3">
    <property type="entry name" value="TRANSCRIPTIONAL REGULATORY PROTEIN HPTR"/>
    <property type="match status" value="1"/>
</dbReference>